<feature type="compositionally biased region" description="Low complexity" evidence="1">
    <location>
        <begin position="98"/>
        <end position="111"/>
    </location>
</feature>
<feature type="region of interest" description="Disordered" evidence="1">
    <location>
        <begin position="177"/>
        <end position="201"/>
    </location>
</feature>
<evidence type="ECO:0000313" key="2">
    <source>
        <dbReference type="EMBL" id="KAL1839829.1"/>
    </source>
</evidence>
<feature type="compositionally biased region" description="Basic and acidic residues" evidence="1">
    <location>
        <begin position="181"/>
        <end position="193"/>
    </location>
</feature>
<comment type="caution">
    <text evidence="2">The sequence shown here is derived from an EMBL/GenBank/DDBJ whole genome shotgun (WGS) entry which is preliminary data.</text>
</comment>
<feature type="region of interest" description="Disordered" evidence="1">
    <location>
        <begin position="87"/>
        <end position="141"/>
    </location>
</feature>
<sequence length="254" mass="28371">MTFRRGGFEVGRRQGRGVEEGVQAVQTLLDGADVAVEAGVQVLDQALLQARQRRLQQRPGRVRQARQETGGFLLAVDAGQIREDIPLREAVGRSGRLQPPRGQQEGRPQQAPRRRAVSQDGCSRRGGLAKERLQERHGRRVVRRRARSRVIGERQVCFGEGRPGLYARSPFAGWQLGPVRSRGEGRKGGERRGHAGRSPTVEGQKLVGLGVVPQRGCLKREEQRSNLYRISYLFAESHEQVLGRMIHSEQATVR</sequence>
<name>A0ABR3VD82_9PEZI</name>
<evidence type="ECO:0000256" key="1">
    <source>
        <dbReference type="SAM" id="MobiDB-lite"/>
    </source>
</evidence>
<evidence type="ECO:0000313" key="3">
    <source>
        <dbReference type="Proteomes" id="UP001586593"/>
    </source>
</evidence>
<dbReference type="Proteomes" id="UP001586593">
    <property type="component" value="Unassembled WGS sequence"/>
</dbReference>
<protein>
    <submittedName>
        <fullName evidence="2">Uncharacterized protein</fullName>
    </submittedName>
</protein>
<organism evidence="2 3">
    <name type="scientific">Phialemonium thermophilum</name>
    <dbReference type="NCBI Taxonomy" id="223376"/>
    <lineage>
        <taxon>Eukaryota</taxon>
        <taxon>Fungi</taxon>
        <taxon>Dikarya</taxon>
        <taxon>Ascomycota</taxon>
        <taxon>Pezizomycotina</taxon>
        <taxon>Sordariomycetes</taxon>
        <taxon>Sordariomycetidae</taxon>
        <taxon>Cephalothecales</taxon>
        <taxon>Cephalothecaceae</taxon>
        <taxon>Phialemonium</taxon>
    </lineage>
</organism>
<dbReference type="EMBL" id="JAZHXJ010002282">
    <property type="protein sequence ID" value="KAL1839829.1"/>
    <property type="molecule type" value="Genomic_DNA"/>
</dbReference>
<keyword evidence="3" id="KW-1185">Reference proteome</keyword>
<gene>
    <name evidence="2" type="ORF">VTK73DRAFT_3911</name>
</gene>
<accession>A0ABR3VD82</accession>
<proteinExistence type="predicted"/>
<reference evidence="2 3" key="1">
    <citation type="journal article" date="2024" name="Commun. Biol.">
        <title>Comparative genomic analysis of thermophilic fungi reveals convergent evolutionary adaptations and gene losses.</title>
        <authorList>
            <person name="Steindorff A.S."/>
            <person name="Aguilar-Pontes M.V."/>
            <person name="Robinson A.J."/>
            <person name="Andreopoulos B."/>
            <person name="LaButti K."/>
            <person name="Kuo A."/>
            <person name="Mondo S."/>
            <person name="Riley R."/>
            <person name="Otillar R."/>
            <person name="Haridas S."/>
            <person name="Lipzen A."/>
            <person name="Grimwood J."/>
            <person name="Schmutz J."/>
            <person name="Clum A."/>
            <person name="Reid I.D."/>
            <person name="Moisan M.C."/>
            <person name="Butler G."/>
            <person name="Nguyen T.T.M."/>
            <person name="Dewar K."/>
            <person name="Conant G."/>
            <person name="Drula E."/>
            <person name="Henrissat B."/>
            <person name="Hansel C."/>
            <person name="Singer S."/>
            <person name="Hutchinson M.I."/>
            <person name="de Vries R.P."/>
            <person name="Natvig D.O."/>
            <person name="Powell A.J."/>
            <person name="Tsang A."/>
            <person name="Grigoriev I.V."/>
        </authorList>
    </citation>
    <scope>NUCLEOTIDE SEQUENCE [LARGE SCALE GENOMIC DNA]</scope>
    <source>
        <strain evidence="2 3">ATCC 24622</strain>
    </source>
</reference>